<comment type="caution">
    <text evidence="14">The sequence shown here is derived from an EMBL/GenBank/DDBJ whole genome shotgun (WGS) entry which is preliminary data.</text>
</comment>
<sequence>MKEHASIFNDVLGPVMIGPSSSHTAASVRIGRALRQMVVGKIIYFQADFDPEGSLAASYITQCSDIGLVGGLLGMDPTDNRLTRALEIAEADGMEIVFRVIPYENNHPNTYKMTVKTDLGEELDVTALSVGGGMIEITEINHFAVGVTGGFYETLLFGESLALSEADLEDKIDKFCSAVIKEQAGKTMLHIKTQQEISEIEIAWLNKQMKVERFIAFDPVLPIMSQKEPKMLFSTAEEMIALAKEENLDLADMALRYESHRGSIPEEEVYKKAEAILEIMENGIQIGLTGTSYEDRMLGSQAPKIRANRDRLIGDALPAKIIENISALMEVKSSMNVFVAAPTAGSCGALPGTLIAVSDYQKKSHDELVRALLAAGMIGVFIAEYATFAAEVAGCQAECGSGSGMTAGALVQLMGGTIEEAVNAASMGLQNVFGMTCDPIGVRVEVPCLGKNMMCGMNALGAANMALAGYDVVIPLDETIESFNKVGRMIPASLRCTGHAGLAQTPSGLAIAERLGCPLDCC</sequence>
<proteinExistence type="inferred from homology"/>
<keyword evidence="7" id="KW-0479">Metal-binding</keyword>
<comment type="catalytic activity">
    <reaction evidence="12">
        <text>L-serine = pyruvate + NH4(+)</text>
        <dbReference type="Rhea" id="RHEA:19169"/>
        <dbReference type="ChEBI" id="CHEBI:15361"/>
        <dbReference type="ChEBI" id="CHEBI:28938"/>
        <dbReference type="ChEBI" id="CHEBI:33384"/>
        <dbReference type="EC" id="4.3.1.17"/>
    </reaction>
</comment>
<evidence type="ECO:0000256" key="2">
    <source>
        <dbReference type="ARBA" id="ARBA00004742"/>
    </source>
</evidence>
<evidence type="ECO:0000259" key="13">
    <source>
        <dbReference type="Pfam" id="PF03313"/>
    </source>
</evidence>
<dbReference type="PANTHER" id="PTHR30182:SF1">
    <property type="entry name" value="L-SERINE DEHYDRATASE 1"/>
    <property type="match status" value="1"/>
</dbReference>
<keyword evidence="8" id="KW-0408">Iron</keyword>
<dbReference type="Pfam" id="PF03313">
    <property type="entry name" value="SDH_alpha"/>
    <property type="match status" value="1"/>
</dbReference>
<keyword evidence="5" id="KW-0312">Gluconeogenesis</keyword>
<feature type="domain" description="Serine dehydratase-like alpha subunit" evidence="13">
    <location>
        <begin position="245"/>
        <end position="503"/>
    </location>
</feature>
<evidence type="ECO:0000313" key="14">
    <source>
        <dbReference type="EMBL" id="RVU96431.1"/>
    </source>
</evidence>
<dbReference type="EMBL" id="RYZS01000001">
    <property type="protein sequence ID" value="RVU96431.1"/>
    <property type="molecule type" value="Genomic_DNA"/>
</dbReference>
<dbReference type="GO" id="GO:0003941">
    <property type="term" value="F:L-serine ammonia-lyase activity"/>
    <property type="evidence" value="ECO:0007669"/>
    <property type="project" value="UniProtKB-EC"/>
</dbReference>
<dbReference type="GO" id="GO:0051539">
    <property type="term" value="F:4 iron, 4 sulfur cluster binding"/>
    <property type="evidence" value="ECO:0007669"/>
    <property type="project" value="UniProtKB-KW"/>
</dbReference>
<reference evidence="14 15" key="1">
    <citation type="submission" date="2018-12" db="EMBL/GenBank/DDBJ databases">
        <title>A novel vanA-carrying plasmid in a clinical isolate of Enterococcus avium.</title>
        <authorList>
            <person name="Bernasconi O.J."/>
            <person name="Luzzaro F."/>
            <person name="Endimiani A."/>
        </authorList>
    </citation>
    <scope>NUCLEOTIDE SEQUENCE [LARGE SCALE GENOMIC DNA]</scope>
    <source>
        <strain evidence="14 15">LC0559/18</strain>
    </source>
</reference>
<keyword evidence="10" id="KW-0456">Lyase</keyword>
<dbReference type="InterPro" id="IPR005130">
    <property type="entry name" value="Ser_deHydtase-like_asu"/>
</dbReference>
<evidence type="ECO:0000256" key="11">
    <source>
        <dbReference type="ARBA" id="ARBA00041766"/>
    </source>
</evidence>
<evidence type="ECO:0000256" key="8">
    <source>
        <dbReference type="ARBA" id="ARBA00023004"/>
    </source>
</evidence>
<dbReference type="EC" id="4.3.1.17" evidence="4"/>
<dbReference type="InterPro" id="IPR029009">
    <property type="entry name" value="ASB_dom_sf"/>
</dbReference>
<evidence type="ECO:0000256" key="6">
    <source>
        <dbReference type="ARBA" id="ARBA00022485"/>
    </source>
</evidence>
<comment type="similarity">
    <text evidence="3">Belongs to the iron-sulfur dependent L-serine dehydratase family.</text>
</comment>
<name>A0A437US37_ENTAV</name>
<evidence type="ECO:0000256" key="9">
    <source>
        <dbReference type="ARBA" id="ARBA00023014"/>
    </source>
</evidence>
<dbReference type="AlphaFoldDB" id="A0A437US37"/>
<dbReference type="SUPFAM" id="SSF143548">
    <property type="entry name" value="Serine metabolism enzymes domain"/>
    <property type="match status" value="1"/>
</dbReference>
<dbReference type="RefSeq" id="WP_127979656.1">
    <property type="nucleotide sequence ID" value="NZ_JAYEYR010000053.1"/>
</dbReference>
<gene>
    <name evidence="14" type="ORF">EK398_17230</name>
</gene>
<dbReference type="PANTHER" id="PTHR30182">
    <property type="entry name" value="L-SERINE DEHYDRATASE"/>
    <property type="match status" value="1"/>
</dbReference>
<evidence type="ECO:0000256" key="5">
    <source>
        <dbReference type="ARBA" id="ARBA00022432"/>
    </source>
</evidence>
<evidence type="ECO:0000256" key="7">
    <source>
        <dbReference type="ARBA" id="ARBA00022723"/>
    </source>
</evidence>
<organism evidence="14 15">
    <name type="scientific">Enterococcus avium</name>
    <name type="common">Streptococcus avium</name>
    <dbReference type="NCBI Taxonomy" id="33945"/>
    <lineage>
        <taxon>Bacteria</taxon>
        <taxon>Bacillati</taxon>
        <taxon>Bacillota</taxon>
        <taxon>Bacilli</taxon>
        <taxon>Lactobacillales</taxon>
        <taxon>Enterococcaceae</taxon>
        <taxon>Enterococcus</taxon>
    </lineage>
</organism>
<evidence type="ECO:0000256" key="12">
    <source>
        <dbReference type="ARBA" id="ARBA00049406"/>
    </source>
</evidence>
<evidence type="ECO:0000256" key="3">
    <source>
        <dbReference type="ARBA" id="ARBA00008636"/>
    </source>
</evidence>
<dbReference type="GO" id="GO:0046872">
    <property type="term" value="F:metal ion binding"/>
    <property type="evidence" value="ECO:0007669"/>
    <property type="project" value="UniProtKB-KW"/>
</dbReference>
<dbReference type="GO" id="GO:0006094">
    <property type="term" value="P:gluconeogenesis"/>
    <property type="evidence" value="ECO:0007669"/>
    <property type="project" value="UniProtKB-KW"/>
</dbReference>
<evidence type="ECO:0000256" key="4">
    <source>
        <dbReference type="ARBA" id="ARBA00012093"/>
    </source>
</evidence>
<comment type="pathway">
    <text evidence="2">Carbohydrate biosynthesis; gluconeogenesis.</text>
</comment>
<accession>A0A437US37</accession>
<evidence type="ECO:0000313" key="15">
    <source>
        <dbReference type="Proteomes" id="UP000288388"/>
    </source>
</evidence>
<dbReference type="InterPro" id="IPR051318">
    <property type="entry name" value="Fe-S_L-Ser"/>
</dbReference>
<comment type="cofactor">
    <cofactor evidence="1">
        <name>[4Fe-4S] cluster</name>
        <dbReference type="ChEBI" id="CHEBI:49883"/>
    </cofactor>
</comment>
<evidence type="ECO:0000256" key="10">
    <source>
        <dbReference type="ARBA" id="ARBA00023239"/>
    </source>
</evidence>
<evidence type="ECO:0000256" key="1">
    <source>
        <dbReference type="ARBA" id="ARBA00001966"/>
    </source>
</evidence>
<dbReference type="Proteomes" id="UP000288388">
    <property type="component" value="Unassembled WGS sequence"/>
</dbReference>
<keyword evidence="9" id="KW-0411">Iron-sulfur</keyword>
<protein>
    <recommendedName>
        <fullName evidence="4">L-serine ammonia-lyase</fullName>
        <ecNumber evidence="4">4.3.1.17</ecNumber>
    </recommendedName>
    <alternativeName>
        <fullName evidence="11">L-serine deaminase</fullName>
    </alternativeName>
</protein>
<dbReference type="Gene3D" id="3.30.1330.90">
    <property type="entry name" value="D-3-phosphoglycerate dehydrogenase, domain 3"/>
    <property type="match status" value="1"/>
</dbReference>
<keyword evidence="6" id="KW-0004">4Fe-4S</keyword>